<dbReference type="SMART" id="SM00173">
    <property type="entry name" value="RAS"/>
    <property type="match status" value="1"/>
</dbReference>
<reference evidence="3" key="1">
    <citation type="submission" date="2022-09" db="EMBL/GenBank/DDBJ databases">
        <title>Actin cytoskeleton and complex cell architecture in an #Asgard archaeon.</title>
        <authorList>
            <person name="Ponce Toledo R.I."/>
            <person name="Schleper C."/>
            <person name="Rodrigues Oliveira T."/>
            <person name="Wollweber F."/>
            <person name="Xu J."/>
            <person name="Rittmann S."/>
            <person name="Klingl A."/>
            <person name="Pilhofer M."/>
        </authorList>
    </citation>
    <scope>NUCLEOTIDE SEQUENCE</scope>
    <source>
        <strain evidence="3">B-35</strain>
    </source>
</reference>
<dbReference type="SMART" id="SM00174">
    <property type="entry name" value="RHO"/>
    <property type="match status" value="1"/>
</dbReference>
<evidence type="ECO:0000313" key="4">
    <source>
        <dbReference type="Proteomes" id="UP001208689"/>
    </source>
</evidence>
<name>A0ABY6HX74_9ARCH</name>
<organism evidence="3 4">
    <name type="scientific">Candidatus Lokiarchaeum ossiferum</name>
    <dbReference type="NCBI Taxonomy" id="2951803"/>
    <lineage>
        <taxon>Archaea</taxon>
        <taxon>Promethearchaeati</taxon>
        <taxon>Promethearchaeota</taxon>
        <taxon>Promethearchaeia</taxon>
        <taxon>Promethearchaeales</taxon>
        <taxon>Promethearchaeaceae</taxon>
        <taxon>Candidatus Lokiarchaeum</taxon>
    </lineage>
</organism>
<dbReference type="SUPFAM" id="SSF52540">
    <property type="entry name" value="P-loop containing nucleoside triphosphate hydrolases"/>
    <property type="match status" value="1"/>
</dbReference>
<evidence type="ECO:0000256" key="2">
    <source>
        <dbReference type="ARBA" id="ARBA00023134"/>
    </source>
</evidence>
<dbReference type="InterPro" id="IPR005225">
    <property type="entry name" value="Small_GTP-bd"/>
</dbReference>
<gene>
    <name evidence="3" type="ORF">NEF87_004258</name>
</gene>
<dbReference type="CDD" id="cd00154">
    <property type="entry name" value="Rab"/>
    <property type="match status" value="1"/>
</dbReference>
<dbReference type="Gene3D" id="3.40.50.300">
    <property type="entry name" value="P-loop containing nucleotide triphosphate hydrolases"/>
    <property type="match status" value="1"/>
</dbReference>
<dbReference type="EMBL" id="CP104013">
    <property type="protein sequence ID" value="UYP47973.1"/>
    <property type="molecule type" value="Genomic_DNA"/>
</dbReference>
<accession>A0ABY6HX74</accession>
<proteinExistence type="predicted"/>
<dbReference type="Pfam" id="PF00071">
    <property type="entry name" value="Ras"/>
    <property type="match status" value="1"/>
</dbReference>
<dbReference type="InterPro" id="IPR001806">
    <property type="entry name" value="Small_GTPase"/>
</dbReference>
<protein>
    <recommendedName>
        <fullName evidence="5">GTP-binding protein</fullName>
    </recommendedName>
</protein>
<keyword evidence="4" id="KW-1185">Reference proteome</keyword>
<evidence type="ECO:0000256" key="1">
    <source>
        <dbReference type="ARBA" id="ARBA00022741"/>
    </source>
</evidence>
<dbReference type="SMART" id="SM00176">
    <property type="entry name" value="RAN"/>
    <property type="match status" value="1"/>
</dbReference>
<sequence>MSKINEKLTILFQNFFKTSSNRLLEIHLFERDGTLILNQIKHEENTNTEHNIYGSVANSVESTLKQISLEYPGSFGTGMFETEDHKFIFTEAGSKAILLCVYEHDPEINDEMPNIFLITEKIVQLMDNSEEKVALSIPNLNVGEKTHTISKSKFQNFEEKISFQCTEDEKLVYKFCVLGDQAVGKTSLIQQFVTNRYQKEYKPTLGFSISNRTNNLQGLKNKVVEFIIWDIAGQKIFHRVRKTYYSGARAAFILYDITRRNTFEERIKYWLEDIRCIVHDAPIVIVGNKCDLVEERQVTEEEGRLLAKELNCLFIETSAKTGENVKDLFSLMGIELFFETKAE</sequence>
<evidence type="ECO:0008006" key="5">
    <source>
        <dbReference type="Google" id="ProtNLM"/>
    </source>
</evidence>
<dbReference type="InterPro" id="IPR050227">
    <property type="entry name" value="Rab"/>
</dbReference>
<keyword evidence="2" id="KW-0342">GTP-binding</keyword>
<dbReference type="InterPro" id="IPR027417">
    <property type="entry name" value="P-loop_NTPase"/>
</dbReference>
<dbReference type="SMART" id="SM00175">
    <property type="entry name" value="RAB"/>
    <property type="match status" value="1"/>
</dbReference>
<dbReference type="Proteomes" id="UP001208689">
    <property type="component" value="Chromosome"/>
</dbReference>
<dbReference type="PANTHER" id="PTHR47977">
    <property type="entry name" value="RAS-RELATED PROTEIN RAB"/>
    <property type="match status" value="1"/>
</dbReference>
<dbReference type="NCBIfam" id="TIGR00231">
    <property type="entry name" value="small_GTP"/>
    <property type="match status" value="1"/>
</dbReference>
<dbReference type="PRINTS" id="PR00449">
    <property type="entry name" value="RASTRNSFRMNG"/>
</dbReference>
<evidence type="ECO:0000313" key="3">
    <source>
        <dbReference type="EMBL" id="UYP47973.1"/>
    </source>
</evidence>
<keyword evidence="1" id="KW-0547">Nucleotide-binding</keyword>